<dbReference type="EMBL" id="MFCA01000029">
    <property type="protein sequence ID" value="OGE01225.1"/>
    <property type="molecule type" value="Genomic_DNA"/>
</dbReference>
<evidence type="ECO:0000313" key="1">
    <source>
        <dbReference type="EMBL" id="OGE01225.1"/>
    </source>
</evidence>
<dbReference type="Proteomes" id="UP000176751">
    <property type="component" value="Unassembled WGS sequence"/>
</dbReference>
<name>A0A1F5HB04_9BACT</name>
<organism evidence="1 2">
    <name type="scientific">Candidatus Curtissbacteria bacterium RIFOXYA1_FULL_41_14</name>
    <dbReference type="NCBI Taxonomy" id="1797737"/>
    <lineage>
        <taxon>Bacteria</taxon>
        <taxon>Candidatus Curtissiibacteriota</taxon>
    </lineage>
</organism>
<evidence type="ECO:0008006" key="3">
    <source>
        <dbReference type="Google" id="ProtNLM"/>
    </source>
</evidence>
<dbReference type="STRING" id="1797737.A2196_00765"/>
<sequence>MKPIHSFTTANGIYTNLAFFSLSWLSKFYHNKNYKFFGVSLERIQAFSQFHFFCLLKTADNVSSVWDQYPLQNKKEIRQEWFRIILTIYRLLYYLIIPKQKISNFNSATQIVVLSSGRHLDDQTPLIDLLSKRFNIIVVGKFTDNLESLLNRRKVTFFRITNGYRLLGRAERLKNLLIFFFGNWKKMGTDSLLDNTYWQIRLWYLRLFQFPEIVALLTFANNMFEKTKPALLLTTSSNDTFGAAFTLVAQKHKIPVAELQHGYTNFGTDAPFYNADYQLVWGKMPQKIRKAYAKKSAVIVGCPFLQTRYENDNNQSAKILRVLVLWTPPFGSIVLFQSQENEQTLFNLIEGLANLPKNYQVTLRSHPSFDLEILINRIDLPKNIRLDNQGNFKEVVVKHDIIITQPTTAGFYAALVQKPLLFFSNSWITKKYGDPLINSGSALNVPLPDLKMIDQYISKLINDGNLLKKQQLAQEKFVKEYCAYFSKDSCKQIIKFAKKIIDEKAPIN</sequence>
<dbReference type="Gene3D" id="3.40.50.12580">
    <property type="match status" value="1"/>
</dbReference>
<proteinExistence type="predicted"/>
<accession>A0A1F5HB04</accession>
<protein>
    <recommendedName>
        <fullName evidence="3">UDP-N-acetylglucosamine 2-epimerase domain-containing protein</fullName>
    </recommendedName>
</protein>
<dbReference type="AlphaFoldDB" id="A0A1F5HB04"/>
<comment type="caution">
    <text evidence="1">The sequence shown here is derived from an EMBL/GenBank/DDBJ whole genome shotgun (WGS) entry which is preliminary data.</text>
</comment>
<dbReference type="InterPro" id="IPR043148">
    <property type="entry name" value="TagF_C"/>
</dbReference>
<evidence type="ECO:0000313" key="2">
    <source>
        <dbReference type="Proteomes" id="UP000176751"/>
    </source>
</evidence>
<reference evidence="1 2" key="1">
    <citation type="journal article" date="2016" name="Nat. Commun.">
        <title>Thousands of microbial genomes shed light on interconnected biogeochemical processes in an aquifer system.</title>
        <authorList>
            <person name="Anantharaman K."/>
            <person name="Brown C.T."/>
            <person name="Hug L.A."/>
            <person name="Sharon I."/>
            <person name="Castelle C.J."/>
            <person name="Probst A.J."/>
            <person name="Thomas B.C."/>
            <person name="Singh A."/>
            <person name="Wilkins M.J."/>
            <person name="Karaoz U."/>
            <person name="Brodie E.L."/>
            <person name="Williams K.H."/>
            <person name="Hubbard S.S."/>
            <person name="Banfield J.F."/>
        </authorList>
    </citation>
    <scope>NUCLEOTIDE SEQUENCE [LARGE SCALE GENOMIC DNA]</scope>
</reference>
<dbReference type="SUPFAM" id="SSF53756">
    <property type="entry name" value="UDP-Glycosyltransferase/glycogen phosphorylase"/>
    <property type="match status" value="1"/>
</dbReference>
<gene>
    <name evidence="1" type="ORF">A2196_00765</name>
</gene>